<protein>
    <submittedName>
        <fullName evidence="1">Uncharacterized protein</fullName>
    </submittedName>
</protein>
<comment type="caution">
    <text evidence="1">The sequence shown here is derived from an EMBL/GenBank/DDBJ whole genome shotgun (WGS) entry which is preliminary data.</text>
</comment>
<reference evidence="1 2" key="1">
    <citation type="journal article" date="2019" name="Commun. Biol.">
        <title>The bagworm genome reveals a unique fibroin gene that provides high tensile strength.</title>
        <authorList>
            <person name="Kono N."/>
            <person name="Nakamura H."/>
            <person name="Ohtoshi R."/>
            <person name="Tomita M."/>
            <person name="Numata K."/>
            <person name="Arakawa K."/>
        </authorList>
    </citation>
    <scope>NUCLEOTIDE SEQUENCE [LARGE SCALE GENOMIC DNA]</scope>
</reference>
<evidence type="ECO:0000313" key="2">
    <source>
        <dbReference type="Proteomes" id="UP000299102"/>
    </source>
</evidence>
<organism evidence="1 2">
    <name type="scientific">Eumeta variegata</name>
    <name type="common">Bagworm moth</name>
    <name type="synonym">Eumeta japonica</name>
    <dbReference type="NCBI Taxonomy" id="151549"/>
    <lineage>
        <taxon>Eukaryota</taxon>
        <taxon>Metazoa</taxon>
        <taxon>Ecdysozoa</taxon>
        <taxon>Arthropoda</taxon>
        <taxon>Hexapoda</taxon>
        <taxon>Insecta</taxon>
        <taxon>Pterygota</taxon>
        <taxon>Neoptera</taxon>
        <taxon>Endopterygota</taxon>
        <taxon>Lepidoptera</taxon>
        <taxon>Glossata</taxon>
        <taxon>Ditrysia</taxon>
        <taxon>Tineoidea</taxon>
        <taxon>Psychidae</taxon>
        <taxon>Oiketicinae</taxon>
        <taxon>Eumeta</taxon>
    </lineage>
</organism>
<name>A0A4C1TAI2_EUMVA</name>
<sequence>MQIAFKGIDSCVDPLEPMFRVELEPNDTKLKKMRFILFMISNTCCTVKLLWRSPTNVQGQFSATTVRNMGTQKHIASCQQFALCVGNYMVRLMGCPVYSVVKLSMKPKPVSDQARNVFLALSLIPKWPNQPQTSIRLRTPGDIELGIENISKMMNEAVHHASTTYQQPSFNRIFSADIQRLVSEREEQEGVAATQISSIKSDLENVQHN</sequence>
<gene>
    <name evidence="1" type="ORF">EVAR_73742_1</name>
</gene>
<dbReference type="AlphaFoldDB" id="A0A4C1TAI2"/>
<dbReference type="EMBL" id="BGZK01004892">
    <property type="protein sequence ID" value="GBP11462.1"/>
    <property type="molecule type" value="Genomic_DNA"/>
</dbReference>
<evidence type="ECO:0000313" key="1">
    <source>
        <dbReference type="EMBL" id="GBP11462.1"/>
    </source>
</evidence>
<dbReference type="OrthoDB" id="8054297at2759"/>
<dbReference type="Proteomes" id="UP000299102">
    <property type="component" value="Unassembled WGS sequence"/>
</dbReference>
<keyword evidence="2" id="KW-1185">Reference proteome</keyword>
<accession>A0A4C1TAI2</accession>
<proteinExistence type="predicted"/>